<sequence>MGLNEREQRQKLKQNMVLINLNKKNMVILNKQKRMIRMKKAIFSIIISLILVLTATGCSNSSKEKPIKKSALEINPTSKAVNITVNKKENNKPEKIGKVYRYKNNNAKEITNDGIKKDTKDTLIWKGVANKYDNVKDLLGESILYEVKYKNGDIKKFERKIKYTE</sequence>
<proteinExistence type="predicted"/>
<reference evidence="1" key="1">
    <citation type="submission" date="2020-12" db="EMBL/GenBank/DDBJ databases">
        <title>Staphylococcus epidermidis phages transfer antimicrobial-resistance plasmids and enable chromosomal island mobilization.</title>
        <authorList>
            <person name="Fisarova L."/>
            <person name="Botka T."/>
            <person name="Du X."/>
            <person name="Maslanova I."/>
            <person name="Bardy P."/>
            <person name="Pantucek R."/>
            <person name="Muhlenbruch L."/>
            <person name="Benesik M."/>
            <person name="Winstel V."/>
            <person name="Larsen J."/>
            <person name="Rosenstein R."/>
            <person name="Peschel A."/>
            <person name="Doskar J."/>
        </authorList>
    </citation>
    <scope>NUCLEOTIDE SEQUENCE</scope>
    <source>
        <strain evidence="1">SE459</strain>
        <plasmid evidence="1">pSE459_1</plasmid>
    </source>
</reference>
<name>A0A894TFG2_STAEP</name>
<organism evidence="1">
    <name type="scientific">Staphylococcus epidermidis</name>
    <dbReference type="NCBI Taxonomy" id="1282"/>
    <lineage>
        <taxon>Bacteria</taxon>
        <taxon>Bacillati</taxon>
        <taxon>Bacillota</taxon>
        <taxon>Bacilli</taxon>
        <taxon>Bacillales</taxon>
        <taxon>Staphylococcaceae</taxon>
        <taxon>Staphylococcus</taxon>
    </lineage>
</organism>
<dbReference type="EMBL" id="MW364982">
    <property type="protein sequence ID" value="QRX38822.1"/>
    <property type="molecule type" value="Genomic_DNA"/>
</dbReference>
<geneLocation type="plasmid" evidence="1">
    <name>pSE459_1</name>
</geneLocation>
<protein>
    <submittedName>
        <fullName evidence="1">Uncharacterized protein</fullName>
    </submittedName>
</protein>
<dbReference type="AlphaFoldDB" id="A0A894TFG2"/>
<accession>A0A894TFG2</accession>
<keyword evidence="1" id="KW-0614">Plasmid</keyword>
<evidence type="ECO:0000313" key="1">
    <source>
        <dbReference type="EMBL" id="QRX38822.1"/>
    </source>
</evidence>